<protein>
    <submittedName>
        <fullName evidence="5">Uncharacterized protein</fullName>
    </submittedName>
</protein>
<reference evidence="6 10" key="3">
    <citation type="submission" date="2018-10" db="EMBL/GenBank/DDBJ databases">
        <title>Brevibacterium genomes from Austrain hard cheese rinds.</title>
        <authorList>
            <person name="Anast J.M."/>
            <person name="Dzieciol M."/>
            <person name="Schultz D.L."/>
            <person name="Mann E."/>
            <person name="Wagner M."/>
            <person name="Schmitz-Esser S."/>
        </authorList>
    </citation>
    <scope>NUCLEOTIDE SEQUENCE [LARGE SCALE GENOMIC DNA]</scope>
    <source>
        <strain evidence="6 10">L261</strain>
    </source>
</reference>
<evidence type="ECO:0000313" key="4">
    <source>
        <dbReference type="EMBL" id="PCC17230.1"/>
    </source>
</evidence>
<dbReference type="RefSeq" id="WP_096157307.1">
    <property type="nucleotide sequence ID" value="NZ_CP025330.1"/>
</dbReference>
<dbReference type="EMBL" id="NRGP01000004">
    <property type="protein sequence ID" value="PCC47882.1"/>
    <property type="molecule type" value="Genomic_DNA"/>
</dbReference>
<evidence type="ECO:0000313" key="5">
    <source>
        <dbReference type="EMBL" id="PCC47882.1"/>
    </source>
</evidence>
<evidence type="ECO:0000313" key="10">
    <source>
        <dbReference type="Proteomes" id="UP000297736"/>
    </source>
</evidence>
<proteinExistence type="predicted"/>
<dbReference type="Proteomes" id="UP000218377">
    <property type="component" value="Unassembled WGS sequence"/>
</dbReference>
<feature type="region of interest" description="Disordered" evidence="1">
    <location>
        <begin position="39"/>
        <end position="117"/>
    </location>
</feature>
<evidence type="ECO:0000313" key="3">
    <source>
        <dbReference type="EMBL" id="AZT94158.1"/>
    </source>
</evidence>
<evidence type="ECO:0000313" key="9">
    <source>
        <dbReference type="Proteomes" id="UP000283000"/>
    </source>
</evidence>
<sequence>MKAIPRLIAGTAVVLAAVLTTAPVTAGIADYILNPGQQPTKRAAPALTGSTTAPVTTSRTRDDDNSRDDETRDDETRADETRDRTDDAQPNAETTTSAQTTPSAETTPDGGGIEAAGATALSDGAGLVAHTAADAQSRVADLAGDLQAGVDAGEFSQADADRVLGDLSSYIKGERTWPERTWPERTVA</sequence>
<accession>A0A2A3Z795</accession>
<reference evidence="3 9" key="2">
    <citation type="submission" date="2017-12" db="EMBL/GenBank/DDBJ databases">
        <authorList>
            <person name="Levesque S."/>
        </authorList>
    </citation>
    <scope>NUCLEOTIDE SEQUENCE [LARGE SCALE GENOMIC DNA]</scope>
    <source>
        <strain evidence="3 9">SMQ-1417</strain>
    </source>
</reference>
<feature type="chain" id="PRO_5044065252" evidence="2">
    <location>
        <begin position="27"/>
        <end position="188"/>
    </location>
</feature>
<feature type="compositionally biased region" description="Basic and acidic residues" evidence="1">
    <location>
        <begin position="59"/>
        <end position="87"/>
    </location>
</feature>
<dbReference type="EMBL" id="NRGX01000001">
    <property type="protein sequence ID" value="PCC17230.1"/>
    <property type="molecule type" value="Genomic_DNA"/>
</dbReference>
<organism evidence="5 7">
    <name type="scientific">Brevibacterium aurantiacum</name>
    <dbReference type="NCBI Taxonomy" id="273384"/>
    <lineage>
        <taxon>Bacteria</taxon>
        <taxon>Bacillati</taxon>
        <taxon>Actinomycetota</taxon>
        <taxon>Actinomycetes</taxon>
        <taxon>Micrococcales</taxon>
        <taxon>Brevibacteriaceae</taxon>
        <taxon>Brevibacterium</taxon>
    </lineage>
</organism>
<gene>
    <name evidence="5" type="ORF">CIK64_03240</name>
    <name evidence="4" type="ORF">CIK79_02285</name>
    <name evidence="3" type="ORF">CXR23_14180</name>
    <name evidence="6" type="ORF">EB834_12125</name>
</gene>
<feature type="signal peptide" evidence="2">
    <location>
        <begin position="1"/>
        <end position="26"/>
    </location>
</feature>
<dbReference type="Proteomes" id="UP000283000">
    <property type="component" value="Chromosome"/>
</dbReference>
<reference evidence="7 8" key="1">
    <citation type="journal article" date="2017" name="Elife">
        <title>Extensive horizontal gene transfer in cheese-associated bacteria.</title>
        <authorList>
            <person name="Bonham K.S."/>
            <person name="Wolfe B.E."/>
            <person name="Dutton R.J."/>
        </authorList>
    </citation>
    <scope>NUCLEOTIDE SEQUENCE [LARGE SCALE GENOMIC DNA]</scope>
    <source>
        <strain evidence="5 7">947_7</strain>
        <strain evidence="4 8">JB5</strain>
    </source>
</reference>
<evidence type="ECO:0000313" key="6">
    <source>
        <dbReference type="EMBL" id="TGD38231.1"/>
    </source>
</evidence>
<dbReference type="EMBL" id="CP025330">
    <property type="protein sequence ID" value="AZT94158.1"/>
    <property type="molecule type" value="Genomic_DNA"/>
</dbReference>
<dbReference type="Proteomes" id="UP000217564">
    <property type="component" value="Unassembled WGS sequence"/>
</dbReference>
<reference evidence="3 9" key="4">
    <citation type="submission" date="2019-01" db="EMBL/GenBank/DDBJ databases">
        <title>Comparative genomic analysis of Brevibacterium aurantiacum sheds light on its evolution and its adaptation to smear-ripened cheeses.</title>
        <authorList>
            <person name="Moineau S."/>
        </authorList>
    </citation>
    <scope>NUCLEOTIDE SEQUENCE [LARGE SCALE GENOMIC DNA]</scope>
    <source>
        <strain evidence="3 9">SMQ-1417</strain>
    </source>
</reference>
<dbReference type="EMBL" id="RHFF01000011">
    <property type="protein sequence ID" value="TGD38231.1"/>
    <property type="molecule type" value="Genomic_DNA"/>
</dbReference>
<keyword evidence="2" id="KW-0732">Signal</keyword>
<feature type="compositionally biased region" description="Polar residues" evidence="1">
    <location>
        <begin position="91"/>
        <end position="106"/>
    </location>
</feature>
<evidence type="ECO:0000313" key="7">
    <source>
        <dbReference type="Proteomes" id="UP000217564"/>
    </source>
</evidence>
<evidence type="ECO:0000313" key="8">
    <source>
        <dbReference type="Proteomes" id="UP000218377"/>
    </source>
</evidence>
<name>A0A2A3Z795_BREAU</name>
<dbReference type="AlphaFoldDB" id="A0A2A3Z795"/>
<dbReference type="Proteomes" id="UP000297736">
    <property type="component" value="Unassembled WGS sequence"/>
</dbReference>
<evidence type="ECO:0000256" key="2">
    <source>
        <dbReference type="SAM" id="SignalP"/>
    </source>
</evidence>
<evidence type="ECO:0000256" key="1">
    <source>
        <dbReference type="SAM" id="MobiDB-lite"/>
    </source>
</evidence>